<feature type="compositionally biased region" description="Basic and acidic residues" evidence="1">
    <location>
        <begin position="301"/>
        <end position="310"/>
    </location>
</feature>
<feature type="compositionally biased region" description="Basic residues" evidence="1">
    <location>
        <begin position="380"/>
        <end position="391"/>
    </location>
</feature>
<evidence type="ECO:0000256" key="1">
    <source>
        <dbReference type="SAM" id="MobiDB-lite"/>
    </source>
</evidence>
<sequence>MLRHPASAVRSGLRRKFEPDWLHTVNMYTLTSALLSARLNLIDPSFVACWGYETATAGLSDLLASIGARQHPADFDKVMDNLFHPNSSEQDSTGMHEVHEALQTAVGIYNELRGANCGCNVNFFLVSMPAGPAGQYNDHYCDANCVGGNCCAEFDINEMNDHALQITNHNCYGTPSKGSCDGDGNPMMRFGPPEYGPGSWYTIDTTKPFQFALQISEELRELGFDLDNGPGSEGVAKKKEERHLEAKEDQKKEVRHPEASKERSSKERHEEKAARPSEASKSHPSRPVFHGGQEIEAGEGLSREDREKAAKSLAAKKLPSPPARARDRSPRPEVRVKKEEEAPDYSEEEWPVEEPGVREVCSQSPSREDKKEDYEESPTPKKRKHRHRRDRSRGEGGETPEIPITATATLERTSP</sequence>
<feature type="compositionally biased region" description="Basic and acidic residues" evidence="1">
    <location>
        <begin position="324"/>
        <end position="340"/>
    </location>
</feature>
<dbReference type="SUPFAM" id="SSF49899">
    <property type="entry name" value="Concanavalin A-like lectins/glucanases"/>
    <property type="match status" value="1"/>
</dbReference>
<name>A0ABP0QNM8_9DINO</name>
<proteinExistence type="predicted"/>
<dbReference type="EMBL" id="CAXAMN010024672">
    <property type="protein sequence ID" value="CAK9088586.1"/>
    <property type="molecule type" value="Genomic_DNA"/>
</dbReference>
<gene>
    <name evidence="2" type="ORF">CCMP2556_LOCUS42706</name>
</gene>
<organism evidence="2 3">
    <name type="scientific">Durusdinium trenchii</name>
    <dbReference type="NCBI Taxonomy" id="1381693"/>
    <lineage>
        <taxon>Eukaryota</taxon>
        <taxon>Sar</taxon>
        <taxon>Alveolata</taxon>
        <taxon>Dinophyceae</taxon>
        <taxon>Suessiales</taxon>
        <taxon>Symbiodiniaceae</taxon>
        <taxon>Durusdinium</taxon>
    </lineage>
</organism>
<accession>A0ABP0QNM8</accession>
<dbReference type="InterPro" id="IPR013320">
    <property type="entry name" value="ConA-like_dom_sf"/>
</dbReference>
<dbReference type="InterPro" id="IPR037019">
    <property type="entry name" value="Glyco_hydro_7_sf"/>
</dbReference>
<feature type="compositionally biased region" description="Basic and acidic residues" evidence="1">
    <location>
        <begin position="235"/>
        <end position="281"/>
    </location>
</feature>
<dbReference type="Proteomes" id="UP001642484">
    <property type="component" value="Unassembled WGS sequence"/>
</dbReference>
<comment type="caution">
    <text evidence="2">The sequence shown here is derived from an EMBL/GenBank/DDBJ whole genome shotgun (WGS) entry which is preliminary data.</text>
</comment>
<keyword evidence="3" id="KW-1185">Reference proteome</keyword>
<evidence type="ECO:0000313" key="3">
    <source>
        <dbReference type="Proteomes" id="UP001642484"/>
    </source>
</evidence>
<feature type="compositionally biased region" description="Polar residues" evidence="1">
    <location>
        <begin position="406"/>
        <end position="415"/>
    </location>
</feature>
<feature type="compositionally biased region" description="Acidic residues" evidence="1">
    <location>
        <begin position="341"/>
        <end position="352"/>
    </location>
</feature>
<evidence type="ECO:0000313" key="2">
    <source>
        <dbReference type="EMBL" id="CAK9088586.1"/>
    </source>
</evidence>
<dbReference type="Gene3D" id="2.70.100.10">
    <property type="entry name" value="Glycoside hydrolase, family 7, domain"/>
    <property type="match status" value="1"/>
</dbReference>
<protein>
    <submittedName>
        <fullName evidence="2">Uncharacterized protein</fullName>
    </submittedName>
</protein>
<reference evidence="2 3" key="1">
    <citation type="submission" date="2024-02" db="EMBL/GenBank/DDBJ databases">
        <authorList>
            <person name="Chen Y."/>
            <person name="Shah S."/>
            <person name="Dougan E. K."/>
            <person name="Thang M."/>
            <person name="Chan C."/>
        </authorList>
    </citation>
    <scope>NUCLEOTIDE SEQUENCE [LARGE SCALE GENOMIC DNA]</scope>
</reference>
<feature type="region of interest" description="Disordered" evidence="1">
    <location>
        <begin position="224"/>
        <end position="415"/>
    </location>
</feature>